<protein>
    <submittedName>
        <fullName evidence="1">Uncharacterized protein</fullName>
    </submittedName>
</protein>
<dbReference type="KEGG" id="psil:PMA3_17200"/>
<gene>
    <name evidence="1" type="ORF">PMA3_17200</name>
</gene>
<accession>A0A191YVJ0</accession>
<evidence type="ECO:0000313" key="1">
    <source>
        <dbReference type="EMBL" id="ANJ56788.1"/>
    </source>
</evidence>
<name>A0A191YVJ0_9PSED</name>
<dbReference type="RefSeq" id="WP_064678298.1">
    <property type="nucleotide sequence ID" value="NZ_CP014870.1"/>
</dbReference>
<proteinExistence type="predicted"/>
<dbReference type="AlphaFoldDB" id="A0A191YVJ0"/>
<dbReference type="EMBL" id="CP014870">
    <property type="protein sequence ID" value="ANJ56788.1"/>
    <property type="molecule type" value="Genomic_DNA"/>
</dbReference>
<reference evidence="1 2" key="1">
    <citation type="journal article" date="2018" name="Syst. Appl. Microbiol.">
        <title>Pseudomonas silesiensis sp. nov. strain A3T isolated from a biological pesticide sewage treatment plant and analysis of the complete genome sequence.</title>
        <authorList>
            <person name="Kaminski M.A."/>
            <person name="Furmanczyk E.M."/>
            <person name="Sobczak A."/>
            <person name="Dziembowski A."/>
            <person name="Lipinski L."/>
        </authorList>
    </citation>
    <scope>NUCLEOTIDE SEQUENCE [LARGE SCALE GENOMIC DNA]</scope>
    <source>
        <strain evidence="1 2">A3</strain>
    </source>
</reference>
<dbReference type="Proteomes" id="UP000078354">
    <property type="component" value="Chromosome"/>
</dbReference>
<organism evidence="1 2">
    <name type="scientific">Pseudomonas silesiensis</name>
    <dbReference type="NCBI Taxonomy" id="1853130"/>
    <lineage>
        <taxon>Bacteria</taxon>
        <taxon>Pseudomonadati</taxon>
        <taxon>Pseudomonadota</taxon>
        <taxon>Gammaproteobacteria</taxon>
        <taxon>Pseudomonadales</taxon>
        <taxon>Pseudomonadaceae</taxon>
        <taxon>Pseudomonas</taxon>
    </lineage>
</organism>
<keyword evidence="2" id="KW-1185">Reference proteome</keyword>
<dbReference type="OrthoDB" id="7004103at2"/>
<evidence type="ECO:0000313" key="2">
    <source>
        <dbReference type="Proteomes" id="UP000078354"/>
    </source>
</evidence>
<sequence>MNDDPKAQALEAWYQLLKEPQIRMDAEEQYDELLKSADEMERKGLINSVEWRKLVRQAGSAFANAIDGLGRGT</sequence>